<dbReference type="GO" id="GO:0032259">
    <property type="term" value="P:methylation"/>
    <property type="evidence" value="ECO:0007669"/>
    <property type="project" value="UniProtKB-KW"/>
</dbReference>
<dbReference type="EC" id="2.1.1.189" evidence="3"/>
<name>A0A165ZDH7_9EURY</name>
<reference evidence="3 4" key="1">
    <citation type="submission" date="2016-04" db="EMBL/GenBank/DDBJ databases">
        <title>Genome sequence of Methanobrevibacter curvatus DSM 11111.</title>
        <authorList>
            <person name="Poehlein A."/>
            <person name="Seedorf H."/>
            <person name="Daniel R."/>
        </authorList>
    </citation>
    <scope>NUCLEOTIDE SEQUENCE [LARGE SCALE GENOMIC DNA]</scope>
    <source>
        <strain evidence="3 4">DSM 11111</strain>
    </source>
</reference>
<keyword evidence="3" id="KW-0489">Methyltransferase</keyword>
<dbReference type="STRING" id="49547.MBCUR_17360"/>
<keyword evidence="4" id="KW-1185">Reference proteome</keyword>
<gene>
    <name evidence="3" type="primary">rlmCD_2</name>
    <name evidence="3" type="ORF">MBCUR_17360</name>
</gene>
<dbReference type="Pfam" id="PF01938">
    <property type="entry name" value="TRAM"/>
    <property type="match status" value="1"/>
</dbReference>
<dbReference type="Proteomes" id="UP000077245">
    <property type="component" value="Unassembled WGS sequence"/>
</dbReference>
<dbReference type="Gene3D" id="2.40.50.140">
    <property type="entry name" value="Nucleic acid-binding proteins"/>
    <property type="match status" value="1"/>
</dbReference>
<proteinExistence type="predicted"/>
<dbReference type="EMBL" id="LWMV01000210">
    <property type="protein sequence ID" value="KZX10579.1"/>
    <property type="molecule type" value="Genomic_DNA"/>
</dbReference>
<protein>
    <submittedName>
        <fullName evidence="3">23S rRNA (Uracil-C(5))-methyltransferase RlmCD</fullName>
        <ecNumber evidence="3">2.1.1.189</ecNumber>
        <ecNumber evidence="3">2.1.1.190</ecNumber>
    </submittedName>
</protein>
<dbReference type="InterPro" id="IPR012340">
    <property type="entry name" value="NA-bd_OB-fold"/>
</dbReference>
<dbReference type="AlphaFoldDB" id="A0A165ZDH7"/>
<sequence>MFKRNDRNNRDSMDNRDNRSNRNNNRYDSAPVNVGEEYDVKIEDTGKSGDGIAKVEGYILFVPNAKKGQEVKIKVTETKRNLGFAELVE</sequence>
<feature type="domain" description="TRAM" evidence="2">
    <location>
        <begin position="31"/>
        <end position="89"/>
    </location>
</feature>
<evidence type="ECO:0000313" key="3">
    <source>
        <dbReference type="EMBL" id="KZX10579.1"/>
    </source>
</evidence>
<organism evidence="3 4">
    <name type="scientific">Methanobrevibacter curvatus</name>
    <dbReference type="NCBI Taxonomy" id="49547"/>
    <lineage>
        <taxon>Archaea</taxon>
        <taxon>Methanobacteriati</taxon>
        <taxon>Methanobacteriota</taxon>
        <taxon>Methanomada group</taxon>
        <taxon>Methanobacteria</taxon>
        <taxon>Methanobacteriales</taxon>
        <taxon>Methanobacteriaceae</taxon>
        <taxon>Methanobrevibacter</taxon>
    </lineage>
</organism>
<feature type="compositionally biased region" description="Basic and acidic residues" evidence="1">
    <location>
        <begin position="1"/>
        <end position="20"/>
    </location>
</feature>
<dbReference type="PATRIC" id="fig|49547.3.peg.1839"/>
<keyword evidence="3" id="KW-0808">Transferase</keyword>
<comment type="caution">
    <text evidence="3">The sequence shown here is derived from an EMBL/GenBank/DDBJ whole genome shotgun (WGS) entry which is preliminary data.</text>
</comment>
<evidence type="ECO:0000259" key="2">
    <source>
        <dbReference type="PROSITE" id="PS50926"/>
    </source>
</evidence>
<dbReference type="EC" id="2.1.1.190" evidence="3"/>
<dbReference type="SUPFAM" id="SSF50249">
    <property type="entry name" value="Nucleic acid-binding proteins"/>
    <property type="match status" value="1"/>
</dbReference>
<accession>A0A165ZDH7</accession>
<evidence type="ECO:0000313" key="4">
    <source>
        <dbReference type="Proteomes" id="UP000077245"/>
    </source>
</evidence>
<dbReference type="PROSITE" id="PS50926">
    <property type="entry name" value="TRAM"/>
    <property type="match status" value="1"/>
</dbReference>
<dbReference type="InterPro" id="IPR002792">
    <property type="entry name" value="TRAM_dom"/>
</dbReference>
<evidence type="ECO:0000256" key="1">
    <source>
        <dbReference type="SAM" id="MobiDB-lite"/>
    </source>
</evidence>
<feature type="region of interest" description="Disordered" evidence="1">
    <location>
        <begin position="1"/>
        <end position="32"/>
    </location>
</feature>
<dbReference type="GO" id="GO:0008168">
    <property type="term" value="F:methyltransferase activity"/>
    <property type="evidence" value="ECO:0007669"/>
    <property type="project" value="UniProtKB-KW"/>
</dbReference>